<name>A0AAV9ZMG6_9AGAR</name>
<dbReference type="SUPFAM" id="SSF52047">
    <property type="entry name" value="RNI-like"/>
    <property type="match status" value="1"/>
</dbReference>
<evidence type="ECO:0000313" key="1">
    <source>
        <dbReference type="EMBL" id="KAK6987564.1"/>
    </source>
</evidence>
<dbReference type="EMBL" id="JAWWNJ010000131">
    <property type="protein sequence ID" value="KAK6987564.1"/>
    <property type="molecule type" value="Genomic_DNA"/>
</dbReference>
<evidence type="ECO:0008006" key="3">
    <source>
        <dbReference type="Google" id="ProtNLM"/>
    </source>
</evidence>
<comment type="caution">
    <text evidence="1">The sequence shown here is derived from an EMBL/GenBank/DDBJ whole genome shotgun (WGS) entry which is preliminary data.</text>
</comment>
<dbReference type="Proteomes" id="UP001362999">
    <property type="component" value="Unassembled WGS sequence"/>
</dbReference>
<dbReference type="InterPro" id="IPR032675">
    <property type="entry name" value="LRR_dom_sf"/>
</dbReference>
<reference evidence="1 2" key="1">
    <citation type="journal article" date="2024" name="J Genomics">
        <title>Draft genome sequencing and assembly of Favolaschia claudopus CIRM-BRFM 2984 isolated from oak limbs.</title>
        <authorList>
            <person name="Navarro D."/>
            <person name="Drula E."/>
            <person name="Chaduli D."/>
            <person name="Cazenave R."/>
            <person name="Ahrendt S."/>
            <person name="Wang J."/>
            <person name="Lipzen A."/>
            <person name="Daum C."/>
            <person name="Barry K."/>
            <person name="Grigoriev I.V."/>
            <person name="Favel A."/>
            <person name="Rosso M.N."/>
            <person name="Martin F."/>
        </authorList>
    </citation>
    <scope>NUCLEOTIDE SEQUENCE [LARGE SCALE GENOMIC DNA]</scope>
    <source>
        <strain evidence="1 2">CIRM-BRFM 2984</strain>
    </source>
</reference>
<sequence>MNIGDMHRPLRYLSLLPVEIWALCWVLCSLRQQRRLSFVCKLFRSLTIPFLFKDLSFNAAVDDCDFYMDKENRSRRLCSMHRTAIRLEKLTESPLAFAPFVQSWTVTLGYQERHKLDTTGLSEALHTRIFETFGKALTLCHNLSTVHLKRLKIDTMLLSMVLSLPKLQHLAIDTRELTIVDTGGVLPKNAMLRSLDLSNDYFLREGFAEIDLPILAHLTLRSVTGQESFFQHVERFSRLERLTVNSLQGPDFPAIKEDSLPILRALTGPPAMIISLAPNRPITRASISPSNSPAESLLQACAALSRSSVPVRALDLPHVQYMPRVMLSRADLARIDSLDGLFSEITPLLPDLTELTLDVPNPDQPDACCVDCWDEEDIEPEPLGVDELPSLCDETAFDDLPEYGVSAEEGDSSDLDTDITISLDKLPDTESEVESRLLQSFMQKIYPLPLPHSIEILHLRAAWVETPLSLAAQQRALELLKTAHPTLRELPRSSACIAEFNVETSRSV</sequence>
<gene>
    <name evidence="1" type="ORF">R3P38DRAFT_332961</name>
</gene>
<dbReference type="Gene3D" id="3.80.10.10">
    <property type="entry name" value="Ribonuclease Inhibitor"/>
    <property type="match status" value="1"/>
</dbReference>
<dbReference type="AlphaFoldDB" id="A0AAV9ZMG6"/>
<accession>A0AAV9ZMG6</accession>
<keyword evidence="2" id="KW-1185">Reference proteome</keyword>
<protein>
    <recommendedName>
        <fullName evidence="3">F-box domain-containing protein</fullName>
    </recommendedName>
</protein>
<proteinExistence type="predicted"/>
<organism evidence="1 2">
    <name type="scientific">Favolaschia claudopus</name>
    <dbReference type="NCBI Taxonomy" id="2862362"/>
    <lineage>
        <taxon>Eukaryota</taxon>
        <taxon>Fungi</taxon>
        <taxon>Dikarya</taxon>
        <taxon>Basidiomycota</taxon>
        <taxon>Agaricomycotina</taxon>
        <taxon>Agaricomycetes</taxon>
        <taxon>Agaricomycetidae</taxon>
        <taxon>Agaricales</taxon>
        <taxon>Marasmiineae</taxon>
        <taxon>Mycenaceae</taxon>
        <taxon>Favolaschia</taxon>
    </lineage>
</organism>
<evidence type="ECO:0000313" key="2">
    <source>
        <dbReference type="Proteomes" id="UP001362999"/>
    </source>
</evidence>